<dbReference type="RefSeq" id="WP_288882588.1">
    <property type="nucleotide sequence ID" value="NZ_CBFGNQ010000008.1"/>
</dbReference>
<organism evidence="3 4">
    <name type="scientific">Pedobacter panaciterrae</name>
    <dbReference type="NCBI Taxonomy" id="363849"/>
    <lineage>
        <taxon>Bacteria</taxon>
        <taxon>Pseudomonadati</taxon>
        <taxon>Bacteroidota</taxon>
        <taxon>Sphingobacteriia</taxon>
        <taxon>Sphingobacteriales</taxon>
        <taxon>Sphingobacteriaceae</taxon>
        <taxon>Pedobacter</taxon>
    </lineage>
</organism>
<keyword evidence="1" id="KW-0812">Transmembrane</keyword>
<gene>
    <name evidence="3" type="ORF">WAE58_21080</name>
</gene>
<dbReference type="InterPro" id="IPR008756">
    <property type="entry name" value="Peptidase_M56"/>
</dbReference>
<dbReference type="PANTHER" id="PTHR34978:SF3">
    <property type="entry name" value="SLR0241 PROTEIN"/>
    <property type="match status" value="1"/>
</dbReference>
<keyword evidence="1" id="KW-0472">Membrane</keyword>
<dbReference type="Proteomes" id="UP001378956">
    <property type="component" value="Unassembled WGS sequence"/>
</dbReference>
<dbReference type="PANTHER" id="PTHR34978">
    <property type="entry name" value="POSSIBLE SENSOR-TRANSDUCER PROTEIN BLAR"/>
    <property type="match status" value="1"/>
</dbReference>
<keyword evidence="1" id="KW-1133">Transmembrane helix</keyword>
<protein>
    <submittedName>
        <fullName evidence="3">M56 family metallopeptidase</fullName>
    </submittedName>
</protein>
<evidence type="ECO:0000313" key="3">
    <source>
        <dbReference type="EMBL" id="MEJ2904953.1"/>
    </source>
</evidence>
<dbReference type="InterPro" id="IPR052173">
    <property type="entry name" value="Beta-lactam_resp_regulator"/>
</dbReference>
<feature type="transmembrane region" description="Helical" evidence="1">
    <location>
        <begin position="105"/>
        <end position="126"/>
    </location>
</feature>
<keyword evidence="4" id="KW-1185">Reference proteome</keyword>
<accession>A0ABU8NUR5</accession>
<evidence type="ECO:0000313" key="4">
    <source>
        <dbReference type="Proteomes" id="UP001378956"/>
    </source>
</evidence>
<evidence type="ECO:0000259" key="2">
    <source>
        <dbReference type="Pfam" id="PF05569"/>
    </source>
</evidence>
<proteinExistence type="predicted"/>
<feature type="transmembrane region" description="Helical" evidence="1">
    <location>
        <begin position="313"/>
        <end position="330"/>
    </location>
</feature>
<feature type="transmembrane region" description="Helical" evidence="1">
    <location>
        <begin position="49"/>
        <end position="68"/>
    </location>
</feature>
<dbReference type="CDD" id="cd07341">
    <property type="entry name" value="M56_BlaR1_MecR1_like"/>
    <property type="match status" value="1"/>
</dbReference>
<name>A0ABU8NUR5_9SPHI</name>
<reference evidence="3 4" key="1">
    <citation type="submission" date="2024-03" db="EMBL/GenBank/DDBJ databases">
        <title>Sequence of Lycoming College Course Isolates.</title>
        <authorList>
            <person name="Plotts O."/>
            <person name="Newman J."/>
        </authorList>
    </citation>
    <scope>NUCLEOTIDE SEQUENCE [LARGE SCALE GENOMIC DNA]</scope>
    <source>
        <strain evidence="3 4">CJB-3</strain>
    </source>
</reference>
<sequence length="599" mass="68887">MEAIVNNLIKATGWSIFHSLWQGAIIYGILVAVTSAFPKIDAKIKHNMAYGALCLIFLGFCITFFTLFKLPVNSVAIASNQISNVQQSEYLIHLPQDMSSITENFFPYLVSIYSIGILFQLFILAIGYKKLLDLKWADRTPVPASWRPVFETMVAKLNLRQNIEFYLSSRVNVPLVIGYLKPVVLFPIALASQLDIKQVEAILIHELSHIRRNDYLLNLIKTGIETILFFNPFVWLGGRLINIEREHACDDLVLKFTGSPLTYAHALLKLEILKNKTTPALSMAATGKDQHLYQRIKRITDMKTNYMNAKQQILAITLTIATIVSLAWISPAKKAPAINKANQHNKKVDIEGIAIKSKIQTLLAPVANEDCDNDLVKTDTTKKKNKFKIVTVDAKGNKKEYNSLKEMPDSLRQEVVNESFMNDFKFDYKFNLDSVTKVSMAYIKSPEFQQQIKDVQKNAAEMAKHFDSPEWKKQQAEIQQKAIEMSNQINSKEFKQQQEMAFKIAQDMRKKFDSPEWKKQQADIQKNAAEMSKKFNSDEWKKQQAEMKKNIDLMREKINSPEFKKHIEEMKELQNSPEYKELKRKFDNGIDSIKKEKRN</sequence>
<dbReference type="Pfam" id="PF05569">
    <property type="entry name" value="Peptidase_M56"/>
    <property type="match status" value="1"/>
</dbReference>
<feature type="domain" description="Peptidase M56" evidence="2">
    <location>
        <begin position="86"/>
        <end position="298"/>
    </location>
</feature>
<comment type="caution">
    <text evidence="3">The sequence shown here is derived from an EMBL/GenBank/DDBJ whole genome shotgun (WGS) entry which is preliminary data.</text>
</comment>
<feature type="transmembrane region" description="Helical" evidence="1">
    <location>
        <begin position="20"/>
        <end position="37"/>
    </location>
</feature>
<evidence type="ECO:0000256" key="1">
    <source>
        <dbReference type="SAM" id="Phobius"/>
    </source>
</evidence>
<dbReference type="EMBL" id="JBBEUB010000008">
    <property type="protein sequence ID" value="MEJ2904953.1"/>
    <property type="molecule type" value="Genomic_DNA"/>
</dbReference>